<reference evidence="2 3" key="1">
    <citation type="submission" date="2023-07" db="EMBL/GenBank/DDBJ databases">
        <title>Genomic Encyclopedia of Type Strains, Phase IV (KMG-IV): sequencing the most valuable type-strain genomes for metagenomic binning, comparative biology and taxonomic classification.</title>
        <authorList>
            <person name="Goeker M."/>
        </authorList>
    </citation>
    <scope>NUCLEOTIDE SEQUENCE [LARGE SCALE GENOMIC DNA]</scope>
    <source>
        <strain evidence="2 3">DSM 16460</strain>
    </source>
</reference>
<accession>A0ABT9VFJ8</accession>
<organism evidence="2 3">
    <name type="scientific">Alkalibacillus salilacus</name>
    <dbReference type="NCBI Taxonomy" id="284582"/>
    <lineage>
        <taxon>Bacteria</taxon>
        <taxon>Bacillati</taxon>
        <taxon>Bacillota</taxon>
        <taxon>Bacilli</taxon>
        <taxon>Bacillales</taxon>
        <taxon>Bacillaceae</taxon>
        <taxon>Alkalibacillus</taxon>
    </lineage>
</organism>
<feature type="domain" description="HEPN AbiJ-N-terminal" evidence="1">
    <location>
        <begin position="1"/>
        <end position="131"/>
    </location>
</feature>
<keyword evidence="3" id="KW-1185">Reference proteome</keyword>
<evidence type="ECO:0000313" key="3">
    <source>
        <dbReference type="Proteomes" id="UP001224359"/>
    </source>
</evidence>
<protein>
    <recommendedName>
        <fullName evidence="1">HEPN AbiJ-N-terminal domain-containing protein</fullName>
    </recommendedName>
</protein>
<evidence type="ECO:0000259" key="1">
    <source>
        <dbReference type="Pfam" id="PF18863"/>
    </source>
</evidence>
<name>A0ABT9VFJ8_9BACI</name>
<comment type="caution">
    <text evidence="2">The sequence shown here is derived from an EMBL/GenBank/DDBJ whole genome shotgun (WGS) entry which is preliminary data.</text>
</comment>
<gene>
    <name evidence="2" type="ORF">J2S77_001733</name>
</gene>
<dbReference type="Proteomes" id="UP001224359">
    <property type="component" value="Unassembled WGS sequence"/>
</dbReference>
<dbReference type="EMBL" id="JAUSTQ010000006">
    <property type="protein sequence ID" value="MDQ0159747.1"/>
    <property type="molecule type" value="Genomic_DNA"/>
</dbReference>
<sequence>MDEDLRNGLWNVFYSSFEDGWDELFLYEDDNLLEMARRLWKDFFKKTIDTLPEEVNRTRGKIKDYFFNAYWYEVYDFIEFVANYSYNINNFTGRCNDTLEREVSGYRLVEGVLTPIIDGVEIEEVEQAINSNRVQYAKVHLKNALGLLSDRNNPDYRNSIKESISAVEAVARLILNDTNAELGKALSKIEREYDLEIHGALKDGFRSIYGYTSDSGGIRHAMTDSSNVPFEDAKFMLVACSAFVNYLVSKAELTD</sequence>
<proteinExistence type="predicted"/>
<evidence type="ECO:0000313" key="2">
    <source>
        <dbReference type="EMBL" id="MDQ0159747.1"/>
    </source>
</evidence>
<dbReference type="Pfam" id="PF18863">
    <property type="entry name" value="AbiJ_NTD4"/>
    <property type="match status" value="1"/>
</dbReference>
<dbReference type="InterPro" id="IPR049503">
    <property type="entry name" value="AbiJ_NTD4"/>
</dbReference>